<feature type="compositionally biased region" description="Low complexity" evidence="1">
    <location>
        <begin position="1"/>
        <end position="16"/>
    </location>
</feature>
<proteinExistence type="predicted"/>
<keyword evidence="3" id="KW-1185">Reference proteome</keyword>
<dbReference type="AlphaFoldDB" id="A0AAP0LJZ6"/>
<evidence type="ECO:0000313" key="3">
    <source>
        <dbReference type="Proteomes" id="UP001428341"/>
    </source>
</evidence>
<evidence type="ECO:0000256" key="1">
    <source>
        <dbReference type="SAM" id="MobiDB-lite"/>
    </source>
</evidence>
<organism evidence="2 3">
    <name type="scientific">Citrus x changshan-huyou</name>
    <dbReference type="NCBI Taxonomy" id="2935761"/>
    <lineage>
        <taxon>Eukaryota</taxon>
        <taxon>Viridiplantae</taxon>
        <taxon>Streptophyta</taxon>
        <taxon>Embryophyta</taxon>
        <taxon>Tracheophyta</taxon>
        <taxon>Spermatophyta</taxon>
        <taxon>Magnoliopsida</taxon>
        <taxon>eudicotyledons</taxon>
        <taxon>Gunneridae</taxon>
        <taxon>Pentapetalae</taxon>
        <taxon>rosids</taxon>
        <taxon>malvids</taxon>
        <taxon>Sapindales</taxon>
        <taxon>Rutaceae</taxon>
        <taxon>Aurantioideae</taxon>
        <taxon>Citrus</taxon>
    </lineage>
</organism>
<accession>A0AAP0LJZ6</accession>
<feature type="region of interest" description="Disordered" evidence="1">
    <location>
        <begin position="1"/>
        <end position="47"/>
    </location>
</feature>
<protein>
    <submittedName>
        <fullName evidence="2">Uncharacterized protein</fullName>
    </submittedName>
</protein>
<dbReference type="Proteomes" id="UP001428341">
    <property type="component" value="Unassembled WGS sequence"/>
</dbReference>
<sequence>MDGTTTNQPTVQTPQVARRASQPDSSEEAKSLRNLQRSMAMRPVTAN</sequence>
<gene>
    <name evidence="2" type="ORF">WN944_028741</name>
</gene>
<evidence type="ECO:0000313" key="2">
    <source>
        <dbReference type="EMBL" id="KAK9176722.1"/>
    </source>
</evidence>
<name>A0AAP0LJZ6_9ROSI</name>
<dbReference type="EMBL" id="JBCGBO010000025">
    <property type="protein sequence ID" value="KAK9176722.1"/>
    <property type="molecule type" value="Genomic_DNA"/>
</dbReference>
<reference evidence="2 3" key="1">
    <citation type="submission" date="2024-05" db="EMBL/GenBank/DDBJ databases">
        <title>Haplotype-resolved chromosome-level genome assembly of Huyou (Citrus changshanensis).</title>
        <authorList>
            <person name="Miao C."/>
            <person name="Chen W."/>
            <person name="Wu Y."/>
            <person name="Wang L."/>
            <person name="Zhao S."/>
            <person name="Grierson D."/>
            <person name="Xu C."/>
            <person name="Chen K."/>
        </authorList>
    </citation>
    <scope>NUCLEOTIDE SEQUENCE [LARGE SCALE GENOMIC DNA]</scope>
    <source>
        <strain evidence="2">01-14</strain>
        <tissue evidence="2">Leaf</tissue>
    </source>
</reference>
<comment type="caution">
    <text evidence="2">The sequence shown here is derived from an EMBL/GenBank/DDBJ whole genome shotgun (WGS) entry which is preliminary data.</text>
</comment>